<dbReference type="Gene3D" id="2.170.270.10">
    <property type="entry name" value="SET domain"/>
    <property type="match status" value="1"/>
</dbReference>
<dbReference type="PROSITE" id="PS50280">
    <property type="entry name" value="SET"/>
    <property type="match status" value="1"/>
</dbReference>
<keyword evidence="3" id="KW-1185">Reference proteome</keyword>
<evidence type="ECO:0000313" key="2">
    <source>
        <dbReference type="EMBL" id="KAK3053689.1"/>
    </source>
</evidence>
<sequence>MSYSQRREAAGGQGHIFFGGSSGLNPLAPEFKLSQRSSRVPPPPSASQIFELRQTGERGLGLFAVAHIPRGTLILVEKALFQTTGPQTQLAWGQYVRLDDSQKAAYDSLHAFNPEHLELEHTSWTCLRDFCRHIDDPNEVENAVAEHIRVMSIFATNNIRITENQLAVYATASRLNHSCAPNVVHTFNKRLRMLEVRAVRDIIPNEELLCNYLGMEAMYSVRSQRFEILRNNYGFTCHCKACSDETGASDRRRLLLEAIVWGLKQYDNNEPVTTLAPVPGEPNPYIPIDERAAFLQAGDVIEFLIKEGTESLPLARAYHTASAKAMDVKNYDKAMEYCEIEMEIERNCIGHTTTTGWRQELLRVIKYRLGFKKMRKYLKDEEVKFHEDRYAANQKKKAGKMGRAEKVNKYLEGVEQSAVATGW</sequence>
<dbReference type="InterPro" id="IPR053185">
    <property type="entry name" value="SET_domain_protein"/>
</dbReference>
<dbReference type="InterPro" id="IPR046341">
    <property type="entry name" value="SET_dom_sf"/>
</dbReference>
<proteinExistence type="predicted"/>
<dbReference type="SMART" id="SM00317">
    <property type="entry name" value="SET"/>
    <property type="match status" value="1"/>
</dbReference>
<accession>A0AAJ0DNL3</accession>
<dbReference type="Pfam" id="PF00856">
    <property type="entry name" value="SET"/>
    <property type="match status" value="1"/>
</dbReference>
<reference evidence="2" key="1">
    <citation type="submission" date="2023-04" db="EMBL/GenBank/DDBJ databases">
        <title>Black Yeasts Isolated from many extreme environments.</title>
        <authorList>
            <person name="Coleine C."/>
            <person name="Stajich J.E."/>
            <person name="Selbmann L."/>
        </authorList>
    </citation>
    <scope>NUCLEOTIDE SEQUENCE</scope>
    <source>
        <strain evidence="2">CCFEE 5312</strain>
    </source>
</reference>
<name>A0AAJ0DNL3_9PEZI</name>
<protein>
    <recommendedName>
        <fullName evidence="1">SET domain-containing protein</fullName>
    </recommendedName>
</protein>
<dbReference type="InterPro" id="IPR001214">
    <property type="entry name" value="SET_dom"/>
</dbReference>
<dbReference type="EMBL" id="JAWDJX010000015">
    <property type="protein sequence ID" value="KAK3053689.1"/>
    <property type="molecule type" value="Genomic_DNA"/>
</dbReference>
<comment type="caution">
    <text evidence="2">The sequence shown here is derived from an EMBL/GenBank/DDBJ whole genome shotgun (WGS) entry which is preliminary data.</text>
</comment>
<feature type="domain" description="SET" evidence="1">
    <location>
        <begin position="48"/>
        <end position="213"/>
    </location>
</feature>
<evidence type="ECO:0000259" key="1">
    <source>
        <dbReference type="PROSITE" id="PS50280"/>
    </source>
</evidence>
<dbReference type="AlphaFoldDB" id="A0AAJ0DNL3"/>
<dbReference type="PANTHER" id="PTHR47332">
    <property type="entry name" value="SET DOMAIN-CONTAINING PROTEIN 5"/>
    <property type="match status" value="1"/>
</dbReference>
<dbReference type="Gene3D" id="1.25.40.10">
    <property type="entry name" value="Tetratricopeptide repeat domain"/>
    <property type="match status" value="1"/>
</dbReference>
<organism evidence="2 3">
    <name type="scientific">Extremus antarcticus</name>
    <dbReference type="NCBI Taxonomy" id="702011"/>
    <lineage>
        <taxon>Eukaryota</taxon>
        <taxon>Fungi</taxon>
        <taxon>Dikarya</taxon>
        <taxon>Ascomycota</taxon>
        <taxon>Pezizomycotina</taxon>
        <taxon>Dothideomycetes</taxon>
        <taxon>Dothideomycetidae</taxon>
        <taxon>Mycosphaerellales</taxon>
        <taxon>Extremaceae</taxon>
        <taxon>Extremus</taxon>
    </lineage>
</organism>
<dbReference type="Proteomes" id="UP001271007">
    <property type="component" value="Unassembled WGS sequence"/>
</dbReference>
<dbReference type="InterPro" id="IPR011990">
    <property type="entry name" value="TPR-like_helical_dom_sf"/>
</dbReference>
<evidence type="ECO:0000313" key="3">
    <source>
        <dbReference type="Proteomes" id="UP001271007"/>
    </source>
</evidence>
<dbReference type="PANTHER" id="PTHR47332:SF4">
    <property type="entry name" value="SET DOMAIN-CONTAINING PROTEIN 5"/>
    <property type="match status" value="1"/>
</dbReference>
<gene>
    <name evidence="2" type="ORF">LTR09_005433</name>
</gene>
<dbReference type="SUPFAM" id="SSF82199">
    <property type="entry name" value="SET domain"/>
    <property type="match status" value="1"/>
</dbReference>